<keyword evidence="6" id="KW-1185">Reference proteome</keyword>
<dbReference type="Pfam" id="PF07905">
    <property type="entry name" value="PucR"/>
    <property type="match status" value="1"/>
</dbReference>
<dbReference type="Gene3D" id="1.10.10.2840">
    <property type="entry name" value="PucR C-terminal helix-turn-helix domain"/>
    <property type="match status" value="1"/>
</dbReference>
<dbReference type="InterPro" id="IPR041522">
    <property type="entry name" value="CdaR_GGDEF"/>
</dbReference>
<feature type="domain" description="PucR C-terminal helix-turn-helix" evidence="3">
    <location>
        <begin position="483"/>
        <end position="540"/>
    </location>
</feature>
<dbReference type="InterPro" id="IPR051448">
    <property type="entry name" value="CdaR-like_regulators"/>
</dbReference>
<evidence type="ECO:0000313" key="6">
    <source>
        <dbReference type="Proteomes" id="UP000028123"/>
    </source>
</evidence>
<protein>
    <recommendedName>
        <fullName evidence="7">PucR family transcriptional regulator</fullName>
    </recommendedName>
</protein>
<dbReference type="RefSeq" id="WP_036689348.1">
    <property type="nucleotide sequence ID" value="NZ_JNVM01000024.1"/>
</dbReference>
<reference evidence="5 6" key="1">
    <citation type="submission" date="2014-06" db="EMBL/GenBank/DDBJ databases">
        <title>Draft genome sequence of Paenibacillus sp. MSt1.</title>
        <authorList>
            <person name="Aw Y.K."/>
            <person name="Ong K.S."/>
            <person name="Gan H.M."/>
            <person name="Lee S.M."/>
        </authorList>
    </citation>
    <scope>NUCLEOTIDE SEQUENCE [LARGE SCALE GENOMIC DNA]</scope>
    <source>
        <strain evidence="5 6">MSt1</strain>
    </source>
</reference>
<name>A0A081NXP9_9BACL</name>
<feature type="domain" description="Purine catabolism PurC-like" evidence="2">
    <location>
        <begin position="8"/>
        <end position="126"/>
    </location>
</feature>
<dbReference type="Proteomes" id="UP000028123">
    <property type="component" value="Unassembled WGS sequence"/>
</dbReference>
<dbReference type="PANTHER" id="PTHR33744">
    <property type="entry name" value="CARBOHYDRATE DIACID REGULATOR"/>
    <property type="match status" value="1"/>
</dbReference>
<dbReference type="InterPro" id="IPR012914">
    <property type="entry name" value="PucR_dom"/>
</dbReference>
<evidence type="ECO:0000259" key="3">
    <source>
        <dbReference type="Pfam" id="PF13556"/>
    </source>
</evidence>
<comment type="caution">
    <text evidence="5">The sequence shown here is derived from an EMBL/GenBank/DDBJ whole genome shotgun (WGS) entry which is preliminary data.</text>
</comment>
<dbReference type="InterPro" id="IPR029016">
    <property type="entry name" value="GAF-like_dom_sf"/>
</dbReference>
<feature type="domain" description="CdaR GGDEF-like" evidence="4">
    <location>
        <begin position="295"/>
        <end position="428"/>
    </location>
</feature>
<evidence type="ECO:0000256" key="1">
    <source>
        <dbReference type="ARBA" id="ARBA00006754"/>
    </source>
</evidence>
<evidence type="ECO:0000313" key="5">
    <source>
        <dbReference type="EMBL" id="KEQ23222.1"/>
    </source>
</evidence>
<organism evidence="5 6">
    <name type="scientific">Paenibacillus tyrfis</name>
    <dbReference type="NCBI Taxonomy" id="1501230"/>
    <lineage>
        <taxon>Bacteria</taxon>
        <taxon>Bacillati</taxon>
        <taxon>Bacillota</taxon>
        <taxon>Bacilli</taxon>
        <taxon>Bacillales</taxon>
        <taxon>Paenibacillaceae</taxon>
        <taxon>Paenibacillus</taxon>
    </lineage>
</organism>
<dbReference type="InterPro" id="IPR025736">
    <property type="entry name" value="PucR_C-HTH_dom"/>
</dbReference>
<proteinExistence type="inferred from homology"/>
<evidence type="ECO:0000259" key="4">
    <source>
        <dbReference type="Pfam" id="PF17853"/>
    </source>
</evidence>
<evidence type="ECO:0008006" key="7">
    <source>
        <dbReference type="Google" id="ProtNLM"/>
    </source>
</evidence>
<sequence length="551" mass="63110">MGISIQEAIQLPVMSKTKLVAGFDGMNNIIKWVTIVEVIEDIDRLQEGEFLITTGFGLMESEEKRNQFHKLLSNKKLSGVAMYTGFYLREIPQSFIDIANRSALPLLEIPTDINFSVITKAILEQIVNNQFRMFEHSINIHKEFTRLVLDNQGIQAITETLSRLTDGSIVLFDADASIVSDRIVHDAVRRIGQDRLLLFSEPLQPPFEQQLLHLNNHESEYTISLYPVMANQTNYGWIAAIKDKERWKDIDQIAVEHAATVYAIEFLRHKAILDTEIRFQGEFLDQVLSKNFTNKAEVIERGKKLGFDPSGSQAVLQIKVENLPPDLERRTLDDILDRLYQVVNQTMSKHNRQFLLRNRLDGCVVLMGTGNRGTAPEAAEEASLLAVRDISDKWSAFYPEHPLRIGIGKSYTDLADLAKSTQEAHRALVFAKLLHKPKSVVHYDDLGLYHFLIQMQELGMDLRQFAEEQLGALMQNKRQGADLLQTLETYLYHNQSLHVTAAELFIHRHTLKYRLNQIEKKTRRNLQSSEDRLKLEIAIMAYKLTVSSEEL</sequence>
<dbReference type="eggNOG" id="COG3835">
    <property type="taxonomic scope" value="Bacteria"/>
</dbReference>
<dbReference type="PANTHER" id="PTHR33744:SF1">
    <property type="entry name" value="DNA-BINDING TRANSCRIPTIONAL ACTIVATOR ADER"/>
    <property type="match status" value="1"/>
</dbReference>
<evidence type="ECO:0000259" key="2">
    <source>
        <dbReference type="Pfam" id="PF07905"/>
    </source>
</evidence>
<accession>A0A081NXP9</accession>
<dbReference type="InterPro" id="IPR042070">
    <property type="entry name" value="PucR_C-HTH_sf"/>
</dbReference>
<dbReference type="OrthoDB" id="142218at2"/>
<dbReference type="EMBL" id="JNVM01000024">
    <property type="protein sequence ID" value="KEQ23222.1"/>
    <property type="molecule type" value="Genomic_DNA"/>
</dbReference>
<gene>
    <name evidence="5" type="ORF">ET33_17860</name>
</gene>
<dbReference type="Gene3D" id="3.30.450.40">
    <property type="match status" value="1"/>
</dbReference>
<dbReference type="Pfam" id="PF17853">
    <property type="entry name" value="GGDEF_2"/>
    <property type="match status" value="1"/>
</dbReference>
<dbReference type="Pfam" id="PF13556">
    <property type="entry name" value="HTH_30"/>
    <property type="match status" value="1"/>
</dbReference>
<comment type="similarity">
    <text evidence="1">Belongs to the CdaR family.</text>
</comment>
<dbReference type="AlphaFoldDB" id="A0A081NXP9"/>